<sequence>KKIVFGICFFHASLLERKKFGPLGFNIRYEFNDSDRDCALLNFDMFCKEGAIPWDALIYITGEITYGGRITDFWDQRCLRTILRRFFSPDTLKPGYTYSPSG</sequence>
<dbReference type="GO" id="GO:0045505">
    <property type="term" value="F:dynein intermediate chain binding"/>
    <property type="evidence" value="ECO:0007669"/>
    <property type="project" value="InterPro"/>
</dbReference>
<protein>
    <recommendedName>
        <fullName evidence="1">Dynein heavy chain AAA lid domain-containing protein</fullName>
    </recommendedName>
</protein>
<gene>
    <name evidence="2" type="ORF">OKA104_LOCUS55007</name>
</gene>
<dbReference type="Proteomes" id="UP000663881">
    <property type="component" value="Unassembled WGS sequence"/>
</dbReference>
<dbReference type="Gene3D" id="1.10.8.720">
    <property type="entry name" value="Region D6 of dynein motor"/>
    <property type="match status" value="1"/>
</dbReference>
<dbReference type="EMBL" id="CAJOAY010037892">
    <property type="protein sequence ID" value="CAF4466829.1"/>
    <property type="molecule type" value="Genomic_DNA"/>
</dbReference>
<feature type="non-terminal residue" evidence="2">
    <location>
        <position position="102"/>
    </location>
</feature>
<proteinExistence type="predicted"/>
<dbReference type="GO" id="GO:0007018">
    <property type="term" value="P:microtubule-based movement"/>
    <property type="evidence" value="ECO:0007669"/>
    <property type="project" value="InterPro"/>
</dbReference>
<dbReference type="InterPro" id="IPR042219">
    <property type="entry name" value="AAA_lid_11_sf"/>
</dbReference>
<dbReference type="PANTHER" id="PTHR22878">
    <property type="entry name" value="DYNEIN HEAVY CHAIN 6, AXONEMAL-LIKE-RELATED"/>
    <property type="match status" value="1"/>
</dbReference>
<name>A0A820TEN2_9BILA</name>
<dbReference type="Pfam" id="PF18198">
    <property type="entry name" value="AAA_lid_11"/>
    <property type="match status" value="1"/>
</dbReference>
<reference evidence="2" key="1">
    <citation type="submission" date="2021-02" db="EMBL/GenBank/DDBJ databases">
        <authorList>
            <person name="Nowell W R."/>
        </authorList>
    </citation>
    <scope>NUCLEOTIDE SEQUENCE</scope>
</reference>
<organism evidence="2 3">
    <name type="scientific">Adineta steineri</name>
    <dbReference type="NCBI Taxonomy" id="433720"/>
    <lineage>
        <taxon>Eukaryota</taxon>
        <taxon>Metazoa</taxon>
        <taxon>Spiralia</taxon>
        <taxon>Gnathifera</taxon>
        <taxon>Rotifera</taxon>
        <taxon>Eurotatoria</taxon>
        <taxon>Bdelloidea</taxon>
        <taxon>Adinetida</taxon>
        <taxon>Adinetidae</taxon>
        <taxon>Adineta</taxon>
    </lineage>
</organism>
<evidence type="ECO:0000313" key="2">
    <source>
        <dbReference type="EMBL" id="CAF4466829.1"/>
    </source>
</evidence>
<feature type="non-terminal residue" evidence="2">
    <location>
        <position position="1"/>
    </location>
</feature>
<dbReference type="PANTHER" id="PTHR22878:SF68">
    <property type="entry name" value="DYNEIN HEAVY CHAIN 6, AXONEMAL-LIKE"/>
    <property type="match status" value="1"/>
</dbReference>
<dbReference type="GO" id="GO:0051959">
    <property type="term" value="F:dynein light intermediate chain binding"/>
    <property type="evidence" value="ECO:0007669"/>
    <property type="project" value="InterPro"/>
</dbReference>
<dbReference type="GO" id="GO:0030286">
    <property type="term" value="C:dynein complex"/>
    <property type="evidence" value="ECO:0007669"/>
    <property type="project" value="InterPro"/>
</dbReference>
<dbReference type="InterPro" id="IPR026983">
    <property type="entry name" value="DHC"/>
</dbReference>
<evidence type="ECO:0000259" key="1">
    <source>
        <dbReference type="Pfam" id="PF18198"/>
    </source>
</evidence>
<feature type="domain" description="Dynein heavy chain AAA lid" evidence="1">
    <location>
        <begin position="1"/>
        <end position="101"/>
    </location>
</feature>
<accession>A0A820TEN2</accession>
<evidence type="ECO:0000313" key="3">
    <source>
        <dbReference type="Proteomes" id="UP000663881"/>
    </source>
</evidence>
<comment type="caution">
    <text evidence="2">The sequence shown here is derived from an EMBL/GenBank/DDBJ whole genome shotgun (WGS) entry which is preliminary data.</text>
</comment>
<dbReference type="InterPro" id="IPR041658">
    <property type="entry name" value="AAA_lid_11"/>
</dbReference>
<dbReference type="AlphaFoldDB" id="A0A820TEN2"/>